<keyword evidence="3" id="KW-1185">Reference proteome</keyword>
<sequence length="62" mass="6675">MAVGMETVAEKVRVHGLHGPVGIAPVPGPVLPAPLPFSDGNHGSIVPWRTSVQDRRSPQWRE</sequence>
<proteinExistence type="predicted"/>
<evidence type="ECO:0000313" key="3">
    <source>
        <dbReference type="Proteomes" id="UP001500418"/>
    </source>
</evidence>
<feature type="compositionally biased region" description="Basic and acidic residues" evidence="1">
    <location>
        <begin position="52"/>
        <end position="62"/>
    </location>
</feature>
<protein>
    <submittedName>
        <fullName evidence="2">Uncharacterized protein</fullName>
    </submittedName>
</protein>
<evidence type="ECO:0000313" key="2">
    <source>
        <dbReference type="EMBL" id="GAA0931001.1"/>
    </source>
</evidence>
<organism evidence="2 3">
    <name type="scientific">Streptomyces rhizosphaericus</name>
    <dbReference type="NCBI Taxonomy" id="114699"/>
    <lineage>
        <taxon>Bacteria</taxon>
        <taxon>Bacillati</taxon>
        <taxon>Actinomycetota</taxon>
        <taxon>Actinomycetes</taxon>
        <taxon>Kitasatosporales</taxon>
        <taxon>Streptomycetaceae</taxon>
        <taxon>Streptomyces</taxon>
        <taxon>Streptomyces violaceusniger group</taxon>
    </lineage>
</organism>
<reference evidence="2 3" key="1">
    <citation type="journal article" date="2019" name="Int. J. Syst. Evol. Microbiol.">
        <title>The Global Catalogue of Microorganisms (GCM) 10K type strain sequencing project: providing services to taxonomists for standard genome sequencing and annotation.</title>
        <authorList>
            <consortium name="The Broad Institute Genomics Platform"/>
            <consortium name="The Broad Institute Genome Sequencing Center for Infectious Disease"/>
            <person name="Wu L."/>
            <person name="Ma J."/>
        </authorList>
    </citation>
    <scope>NUCLEOTIDE SEQUENCE [LARGE SCALE GENOMIC DNA]</scope>
    <source>
        <strain evidence="2 3">JCM 11444</strain>
    </source>
</reference>
<dbReference type="Proteomes" id="UP001500418">
    <property type="component" value="Unassembled WGS sequence"/>
</dbReference>
<dbReference type="EMBL" id="BAAAID010000020">
    <property type="protein sequence ID" value="GAA0931001.1"/>
    <property type="molecule type" value="Genomic_DNA"/>
</dbReference>
<accession>A0ABN1PNX1</accession>
<gene>
    <name evidence="2" type="ORF">GCM10009575_035500</name>
</gene>
<feature type="region of interest" description="Disordered" evidence="1">
    <location>
        <begin position="42"/>
        <end position="62"/>
    </location>
</feature>
<comment type="caution">
    <text evidence="2">The sequence shown here is derived from an EMBL/GenBank/DDBJ whole genome shotgun (WGS) entry which is preliminary data.</text>
</comment>
<evidence type="ECO:0000256" key="1">
    <source>
        <dbReference type="SAM" id="MobiDB-lite"/>
    </source>
</evidence>
<name>A0ABN1PNX1_9ACTN</name>